<dbReference type="SMART" id="SM00090">
    <property type="entry name" value="RIO"/>
    <property type="match status" value="1"/>
</dbReference>
<feature type="compositionally biased region" description="Basic residues" evidence="23">
    <location>
        <begin position="677"/>
        <end position="688"/>
    </location>
</feature>
<dbReference type="Pfam" id="PF01163">
    <property type="entry name" value="RIO1"/>
    <property type="match status" value="1"/>
</dbReference>
<comment type="catalytic activity">
    <reaction evidence="19">
        <text>L-seryl-[protein] + ATP = O-phospho-L-seryl-[protein] + ADP + H(+)</text>
        <dbReference type="Rhea" id="RHEA:17989"/>
        <dbReference type="Rhea" id="RHEA-COMP:9863"/>
        <dbReference type="Rhea" id="RHEA-COMP:11604"/>
        <dbReference type="ChEBI" id="CHEBI:15378"/>
        <dbReference type="ChEBI" id="CHEBI:29999"/>
        <dbReference type="ChEBI" id="CHEBI:30616"/>
        <dbReference type="ChEBI" id="CHEBI:83421"/>
        <dbReference type="ChEBI" id="CHEBI:456216"/>
        <dbReference type="EC" id="2.7.11.1"/>
    </reaction>
</comment>
<keyword evidence="6" id="KW-0690">Ribosome biogenesis</keyword>
<keyword evidence="11" id="KW-0479">Metal-binding</keyword>
<dbReference type="InterPro" id="IPR018934">
    <property type="entry name" value="RIO_dom"/>
</dbReference>
<evidence type="ECO:0000256" key="9">
    <source>
        <dbReference type="ARBA" id="ARBA00022588"/>
    </source>
</evidence>
<evidence type="ECO:0000256" key="1">
    <source>
        <dbReference type="ARBA" id="ARBA00001946"/>
    </source>
</evidence>
<comment type="similarity">
    <text evidence="3">Belongs to the protein kinase superfamily. RIO-type Ser/Thr kinase family.</text>
</comment>
<dbReference type="SUPFAM" id="SSF56112">
    <property type="entry name" value="Protein kinase-like (PK-like)"/>
    <property type="match status" value="1"/>
</dbReference>
<dbReference type="GO" id="GO:0005524">
    <property type="term" value="F:ATP binding"/>
    <property type="evidence" value="ECO:0007669"/>
    <property type="project" value="UniProtKB-KW"/>
</dbReference>
<dbReference type="InterPro" id="IPR018935">
    <property type="entry name" value="RIO_kinase_CS"/>
</dbReference>
<dbReference type="InterPro" id="IPR051272">
    <property type="entry name" value="RIO-type_Ser/Thr_kinase"/>
</dbReference>
<evidence type="ECO:0000256" key="16">
    <source>
        <dbReference type="ARBA" id="ARBA00022859"/>
    </source>
</evidence>
<evidence type="ECO:0000256" key="7">
    <source>
        <dbReference type="ARBA" id="ARBA00022527"/>
    </source>
</evidence>
<name>A0AAV2QMX7_MEGNR</name>
<keyword evidence="8" id="KW-0597">Phosphoprotein</keyword>
<evidence type="ECO:0000256" key="17">
    <source>
        <dbReference type="ARBA" id="ARBA00023118"/>
    </source>
</evidence>
<dbReference type="AlphaFoldDB" id="A0AAV2QMX7"/>
<feature type="compositionally biased region" description="Low complexity" evidence="23">
    <location>
        <begin position="661"/>
        <end position="676"/>
    </location>
</feature>
<dbReference type="GO" id="GO:0045087">
    <property type="term" value="P:innate immune response"/>
    <property type="evidence" value="ECO:0007669"/>
    <property type="project" value="UniProtKB-KW"/>
</dbReference>
<dbReference type="GO" id="GO:0005737">
    <property type="term" value="C:cytoplasm"/>
    <property type="evidence" value="ECO:0007669"/>
    <property type="project" value="UniProtKB-SubCell"/>
</dbReference>
<comment type="subcellular location">
    <subcellularLocation>
        <location evidence="2">Cytoplasm</location>
    </subcellularLocation>
</comment>
<dbReference type="GO" id="GO:0046872">
    <property type="term" value="F:metal ion binding"/>
    <property type="evidence" value="ECO:0007669"/>
    <property type="project" value="UniProtKB-KW"/>
</dbReference>
<evidence type="ECO:0000256" key="22">
    <source>
        <dbReference type="ARBA" id="ARBA00076006"/>
    </source>
</evidence>
<organism evidence="25 26">
    <name type="scientific">Meganyctiphanes norvegica</name>
    <name type="common">Northern krill</name>
    <name type="synonym">Thysanopoda norvegica</name>
    <dbReference type="NCBI Taxonomy" id="48144"/>
    <lineage>
        <taxon>Eukaryota</taxon>
        <taxon>Metazoa</taxon>
        <taxon>Ecdysozoa</taxon>
        <taxon>Arthropoda</taxon>
        <taxon>Crustacea</taxon>
        <taxon>Multicrustacea</taxon>
        <taxon>Malacostraca</taxon>
        <taxon>Eumalacostraca</taxon>
        <taxon>Eucarida</taxon>
        <taxon>Euphausiacea</taxon>
        <taxon>Euphausiidae</taxon>
        <taxon>Meganyctiphanes</taxon>
    </lineage>
</organism>
<evidence type="ECO:0000256" key="6">
    <source>
        <dbReference type="ARBA" id="ARBA00022517"/>
    </source>
</evidence>
<evidence type="ECO:0000256" key="20">
    <source>
        <dbReference type="ARBA" id="ARBA00064322"/>
    </source>
</evidence>
<feature type="non-terminal residue" evidence="25">
    <location>
        <position position="688"/>
    </location>
</feature>
<dbReference type="Gene3D" id="3.30.200.20">
    <property type="entry name" value="Phosphorylase Kinase, domain 1"/>
    <property type="match status" value="1"/>
</dbReference>
<keyword evidence="15" id="KW-0460">Magnesium</keyword>
<keyword evidence="5" id="KW-0963">Cytoplasm</keyword>
<sequence length="688" mass="78069">MSTTQSEAASSPPASQKPAWGGAGVLPTNDTATDVSNSWGRISSTPIRPAATKSFKDLMSEDLAQDLQNKENKLYCDDLVSGVCDESKLLELKSSEDTNDDHMIAMMMQYELDKEYDEIIEREQNHVNGNSKVSLSFNKYKLCPNKYGPESDEEYDEVDDHQAIDSFEAREYDEPVIPSCGYAWHGDEIVTKHDPKIVGRKNAERIMNLPPGINTGDGGGFDMELSNNVYNKLQRSTMKDIRRSNRVHDKVEKATAEMALDPNTRLLIYKMVNNAVLETVNGIVSSGKEAVVFHAQGGILEDEPLPEECAVKVFKTSLTDFKTRKRYIEEDYRFKDRMTKNNTQKVIRLWAEKEYHNLRRLQRASIPSPTPILIKKHILLMSFIGKDHRSAPKLKEAALGMADLCIAYEQIVEAMIRMFRACRLVHADLSEYNVLWHEDQCWIIDVGQAVEPTHPKALCFLYRDCCNITKFFTRKGLRDLISPLKLFEKVSGINLPGPEEEAIRMIEEYETHQELWRESLNNISDQFEFLWNEIQTDELKAYQGQIQNDDEEDKNSQDYVKSFGKTRRQKERNSKLDKKRVKQSSMDVNEGEEDVASGGTEGEEDEDSVEDDYDLVQDKAMNKEVRVHFAKPSQSQVFVPDSPSSPPSSIKEGTFPTSIAGSSKPGSKSVSKSSNKGNKHGKKKNKKI</sequence>
<feature type="compositionally biased region" description="Low complexity" evidence="23">
    <location>
        <begin position="1"/>
        <end position="16"/>
    </location>
</feature>
<dbReference type="GO" id="GO:0004674">
    <property type="term" value="F:protein serine/threonine kinase activity"/>
    <property type="evidence" value="ECO:0007669"/>
    <property type="project" value="UniProtKB-KW"/>
</dbReference>
<dbReference type="EMBL" id="CAXKWB010007878">
    <property type="protein sequence ID" value="CAL4088804.1"/>
    <property type="molecule type" value="Genomic_DNA"/>
</dbReference>
<keyword evidence="10" id="KW-0808">Transferase</keyword>
<evidence type="ECO:0000256" key="11">
    <source>
        <dbReference type="ARBA" id="ARBA00022723"/>
    </source>
</evidence>
<comment type="catalytic activity">
    <reaction evidence="18">
        <text>L-threonyl-[protein] + ATP = O-phospho-L-threonyl-[protein] + ADP + H(+)</text>
        <dbReference type="Rhea" id="RHEA:46608"/>
        <dbReference type="Rhea" id="RHEA-COMP:11060"/>
        <dbReference type="Rhea" id="RHEA-COMP:11605"/>
        <dbReference type="ChEBI" id="CHEBI:15378"/>
        <dbReference type="ChEBI" id="CHEBI:30013"/>
        <dbReference type="ChEBI" id="CHEBI:30616"/>
        <dbReference type="ChEBI" id="CHEBI:61977"/>
        <dbReference type="ChEBI" id="CHEBI:456216"/>
        <dbReference type="EC" id="2.7.11.1"/>
    </reaction>
</comment>
<dbReference type="GO" id="GO:0042254">
    <property type="term" value="P:ribosome biogenesis"/>
    <property type="evidence" value="ECO:0007669"/>
    <property type="project" value="UniProtKB-KW"/>
</dbReference>
<gene>
    <name evidence="25" type="ORF">MNOR_LOCUS13638</name>
</gene>
<evidence type="ECO:0000256" key="19">
    <source>
        <dbReference type="ARBA" id="ARBA00048679"/>
    </source>
</evidence>
<comment type="cofactor">
    <cofactor evidence="1">
        <name>Mg(2+)</name>
        <dbReference type="ChEBI" id="CHEBI:18420"/>
    </cofactor>
</comment>
<evidence type="ECO:0000256" key="21">
    <source>
        <dbReference type="ARBA" id="ARBA00068351"/>
    </source>
</evidence>
<feature type="compositionally biased region" description="Acidic residues" evidence="23">
    <location>
        <begin position="589"/>
        <end position="615"/>
    </location>
</feature>
<feature type="compositionally biased region" description="Low complexity" evidence="23">
    <location>
        <begin position="632"/>
        <end position="642"/>
    </location>
</feature>
<dbReference type="PANTHER" id="PTHR45723">
    <property type="entry name" value="SERINE/THREONINE-PROTEIN KINASE RIO1"/>
    <property type="match status" value="1"/>
</dbReference>
<keyword evidence="12" id="KW-0547">Nucleotide-binding</keyword>
<feature type="compositionally biased region" description="Basic and acidic residues" evidence="23">
    <location>
        <begin position="616"/>
        <end position="627"/>
    </location>
</feature>
<dbReference type="PROSITE" id="PS01245">
    <property type="entry name" value="RIO1"/>
    <property type="match status" value="1"/>
</dbReference>
<dbReference type="InterPro" id="IPR000687">
    <property type="entry name" value="RIO_kinase"/>
</dbReference>
<evidence type="ECO:0000256" key="14">
    <source>
        <dbReference type="ARBA" id="ARBA00022840"/>
    </source>
</evidence>
<keyword evidence="26" id="KW-1185">Reference proteome</keyword>
<comment type="caution">
    <text evidence="25">The sequence shown here is derived from an EMBL/GenBank/DDBJ whole genome shotgun (WGS) entry which is preliminary data.</text>
</comment>
<evidence type="ECO:0000313" key="25">
    <source>
        <dbReference type="EMBL" id="CAL4088804.1"/>
    </source>
</evidence>
<keyword evidence="17" id="KW-0051">Antiviral defense</keyword>
<keyword evidence="13" id="KW-0418">Kinase</keyword>
<dbReference type="FunFam" id="3.30.200.20:FF:000200">
    <property type="entry name" value="Serine/threonine-protein kinase RIO3"/>
    <property type="match status" value="1"/>
</dbReference>
<comment type="subunit">
    <text evidence="20">Interacts with CASP10. Interacts with IRF3; RIOK3 probably mediates the interaction of TBK1 with IRF3. Associated with 40S pre-ribosomal particles.</text>
</comment>
<accession>A0AAV2QMX7</accession>
<feature type="compositionally biased region" description="Polar residues" evidence="23">
    <location>
        <begin position="28"/>
        <end position="43"/>
    </location>
</feature>
<evidence type="ECO:0000256" key="2">
    <source>
        <dbReference type="ARBA" id="ARBA00004496"/>
    </source>
</evidence>
<evidence type="ECO:0000259" key="24">
    <source>
        <dbReference type="SMART" id="SM00090"/>
    </source>
</evidence>
<evidence type="ECO:0000256" key="10">
    <source>
        <dbReference type="ARBA" id="ARBA00022679"/>
    </source>
</evidence>
<evidence type="ECO:0000256" key="13">
    <source>
        <dbReference type="ARBA" id="ARBA00022777"/>
    </source>
</evidence>
<dbReference type="Proteomes" id="UP001497623">
    <property type="component" value="Unassembled WGS sequence"/>
</dbReference>
<dbReference type="InterPro" id="IPR011009">
    <property type="entry name" value="Kinase-like_dom_sf"/>
</dbReference>
<feature type="region of interest" description="Disordered" evidence="23">
    <location>
        <begin position="1"/>
        <end position="43"/>
    </location>
</feature>
<keyword evidence="14" id="KW-0067">ATP-binding</keyword>
<evidence type="ECO:0000313" key="26">
    <source>
        <dbReference type="Proteomes" id="UP001497623"/>
    </source>
</evidence>
<reference evidence="25 26" key="1">
    <citation type="submission" date="2024-05" db="EMBL/GenBank/DDBJ databases">
        <authorList>
            <person name="Wallberg A."/>
        </authorList>
    </citation>
    <scope>NUCLEOTIDE SEQUENCE [LARGE SCALE GENOMIC DNA]</scope>
</reference>
<feature type="domain" description="RIO kinase" evidence="24">
    <location>
        <begin position="249"/>
        <end position="492"/>
    </location>
</feature>
<protein>
    <recommendedName>
        <fullName evidence="21">Serine/threonine-protein kinase RIO3</fullName>
        <ecNumber evidence="4">2.7.11.1</ecNumber>
    </recommendedName>
    <alternativeName>
        <fullName evidence="22">RIO kinase 3</fullName>
    </alternativeName>
</protein>
<keyword evidence="9" id="KW-0399">Innate immunity</keyword>
<dbReference type="Gene3D" id="1.10.510.10">
    <property type="entry name" value="Transferase(Phosphotransferase) domain 1"/>
    <property type="match status" value="1"/>
</dbReference>
<evidence type="ECO:0000256" key="23">
    <source>
        <dbReference type="SAM" id="MobiDB-lite"/>
    </source>
</evidence>
<feature type="region of interest" description="Disordered" evidence="23">
    <location>
        <begin position="546"/>
        <end position="688"/>
    </location>
</feature>
<proteinExistence type="inferred from homology"/>
<evidence type="ECO:0000256" key="15">
    <source>
        <dbReference type="ARBA" id="ARBA00022842"/>
    </source>
</evidence>
<evidence type="ECO:0000256" key="12">
    <source>
        <dbReference type="ARBA" id="ARBA00022741"/>
    </source>
</evidence>
<keyword evidence="7" id="KW-0723">Serine/threonine-protein kinase</keyword>
<evidence type="ECO:0000256" key="3">
    <source>
        <dbReference type="ARBA" id="ARBA00009196"/>
    </source>
</evidence>
<dbReference type="EC" id="2.7.11.1" evidence="4"/>
<dbReference type="CDD" id="cd05146">
    <property type="entry name" value="RIO3_euk"/>
    <property type="match status" value="1"/>
</dbReference>
<evidence type="ECO:0000256" key="4">
    <source>
        <dbReference type="ARBA" id="ARBA00012513"/>
    </source>
</evidence>
<evidence type="ECO:0000256" key="18">
    <source>
        <dbReference type="ARBA" id="ARBA00047899"/>
    </source>
</evidence>
<dbReference type="GO" id="GO:0051607">
    <property type="term" value="P:defense response to virus"/>
    <property type="evidence" value="ECO:0007669"/>
    <property type="project" value="UniProtKB-KW"/>
</dbReference>
<keyword evidence="16" id="KW-0391">Immunity</keyword>
<evidence type="ECO:0000256" key="8">
    <source>
        <dbReference type="ARBA" id="ARBA00022553"/>
    </source>
</evidence>
<evidence type="ECO:0000256" key="5">
    <source>
        <dbReference type="ARBA" id="ARBA00022490"/>
    </source>
</evidence>